<accession>A0AAD5Y8B8</accession>
<feature type="region of interest" description="Disordered" evidence="1">
    <location>
        <begin position="1"/>
        <end position="61"/>
    </location>
</feature>
<dbReference type="Proteomes" id="UP001212997">
    <property type="component" value="Unassembled WGS sequence"/>
</dbReference>
<feature type="compositionally biased region" description="Pro residues" evidence="1">
    <location>
        <begin position="33"/>
        <end position="43"/>
    </location>
</feature>
<sequence>MPPWRSRSSSSTAPSSPPTRPDPLPSSPSSSSIPPPRPVPSVPAPGLNIPTPPQPQPQPRTVKLTSSALLGLPRRLIHPPPVNNQVTSWGIVPTFKIELHDILNRRHLPPLGLKDFEEWLLFVERSPQDLYAFNLPPSLLLISLLQVFHSLA</sequence>
<organism evidence="2 3">
    <name type="scientific">Meripilus lineatus</name>
    <dbReference type="NCBI Taxonomy" id="2056292"/>
    <lineage>
        <taxon>Eukaryota</taxon>
        <taxon>Fungi</taxon>
        <taxon>Dikarya</taxon>
        <taxon>Basidiomycota</taxon>
        <taxon>Agaricomycotina</taxon>
        <taxon>Agaricomycetes</taxon>
        <taxon>Polyporales</taxon>
        <taxon>Meripilaceae</taxon>
        <taxon>Meripilus</taxon>
    </lineage>
</organism>
<protein>
    <submittedName>
        <fullName evidence="2">Uncharacterized protein</fullName>
    </submittedName>
</protein>
<reference evidence="2" key="1">
    <citation type="submission" date="2022-07" db="EMBL/GenBank/DDBJ databases">
        <title>Genome Sequence of Physisporinus lineatus.</title>
        <authorList>
            <person name="Buettner E."/>
        </authorList>
    </citation>
    <scope>NUCLEOTIDE SEQUENCE</scope>
    <source>
        <strain evidence="2">VT162</strain>
    </source>
</reference>
<feature type="compositionally biased region" description="Pro residues" evidence="1">
    <location>
        <begin position="15"/>
        <end position="26"/>
    </location>
</feature>
<proteinExistence type="predicted"/>
<evidence type="ECO:0000313" key="2">
    <source>
        <dbReference type="EMBL" id="KAJ3474734.1"/>
    </source>
</evidence>
<dbReference type="AlphaFoldDB" id="A0AAD5Y8B8"/>
<gene>
    <name evidence="2" type="ORF">NLI96_g12287</name>
</gene>
<name>A0AAD5Y8B8_9APHY</name>
<evidence type="ECO:0000256" key="1">
    <source>
        <dbReference type="SAM" id="MobiDB-lite"/>
    </source>
</evidence>
<comment type="caution">
    <text evidence="2">The sequence shown here is derived from an EMBL/GenBank/DDBJ whole genome shotgun (WGS) entry which is preliminary data.</text>
</comment>
<dbReference type="EMBL" id="JANAWD010000994">
    <property type="protein sequence ID" value="KAJ3474734.1"/>
    <property type="molecule type" value="Genomic_DNA"/>
</dbReference>
<evidence type="ECO:0000313" key="3">
    <source>
        <dbReference type="Proteomes" id="UP001212997"/>
    </source>
</evidence>
<keyword evidence="3" id="KW-1185">Reference proteome</keyword>
<feature type="compositionally biased region" description="Low complexity" evidence="1">
    <location>
        <begin position="1"/>
        <end position="14"/>
    </location>
</feature>